<organism evidence="2 3">
    <name type="scientific">Paenibacillus lacisoli</name>
    <dbReference type="NCBI Taxonomy" id="3064525"/>
    <lineage>
        <taxon>Bacteria</taxon>
        <taxon>Bacillati</taxon>
        <taxon>Bacillota</taxon>
        <taxon>Bacilli</taxon>
        <taxon>Bacillales</taxon>
        <taxon>Paenibacillaceae</taxon>
        <taxon>Paenibacillus</taxon>
    </lineage>
</organism>
<dbReference type="EMBL" id="JAUQTB010000001">
    <property type="protein sequence ID" value="MDO7904918.1"/>
    <property type="molecule type" value="Genomic_DNA"/>
</dbReference>
<feature type="signal peptide" evidence="1">
    <location>
        <begin position="1"/>
        <end position="26"/>
    </location>
</feature>
<proteinExistence type="predicted"/>
<comment type="caution">
    <text evidence="2">The sequence shown here is derived from an EMBL/GenBank/DDBJ whole genome shotgun (WGS) entry which is preliminary data.</text>
</comment>
<feature type="chain" id="PRO_5046824023" description="DUF3993 domain-containing protein" evidence="1">
    <location>
        <begin position="27"/>
        <end position="183"/>
    </location>
</feature>
<accession>A0ABT9CBC6</accession>
<gene>
    <name evidence="2" type="ORF">Q5741_00655</name>
</gene>
<keyword evidence="3" id="KW-1185">Reference proteome</keyword>
<reference evidence="2 3" key="1">
    <citation type="submission" date="2023-07" db="EMBL/GenBank/DDBJ databases">
        <title>Paenibacillus sp. JX-17 nov. isolated from soil.</title>
        <authorList>
            <person name="Wan Y."/>
            <person name="Liu B."/>
        </authorList>
    </citation>
    <scope>NUCLEOTIDE SEQUENCE [LARGE SCALE GENOMIC DNA]</scope>
    <source>
        <strain evidence="2 3">JX-17</strain>
    </source>
</reference>
<evidence type="ECO:0000256" key="1">
    <source>
        <dbReference type="SAM" id="SignalP"/>
    </source>
</evidence>
<evidence type="ECO:0008006" key="4">
    <source>
        <dbReference type="Google" id="ProtNLM"/>
    </source>
</evidence>
<keyword evidence="1" id="KW-0732">Signal</keyword>
<dbReference type="Proteomes" id="UP001240171">
    <property type="component" value="Unassembled WGS sequence"/>
</dbReference>
<evidence type="ECO:0000313" key="2">
    <source>
        <dbReference type="EMBL" id="MDO7904918.1"/>
    </source>
</evidence>
<name>A0ABT9CBC6_9BACL</name>
<sequence length="183" mass="20621">MVNSLSKVFAALLAVMLLYIYPAAEAAQRQDDLSRLAARQAVTRFVDAVRTKGFITPLMYSEFTNELALTGNLYDINLEHQHLKYVPDYLDAAEPDTFQGSYQTVYDGYYNAQIFAKLYPGSSVSEDGERRYLMTADDFFSVRITNTNRTMSESLRSMLLLSTEADASSIYISYGGMVLNEAY</sequence>
<evidence type="ECO:0000313" key="3">
    <source>
        <dbReference type="Proteomes" id="UP001240171"/>
    </source>
</evidence>
<protein>
    <recommendedName>
        <fullName evidence="4">DUF3993 domain-containing protein</fullName>
    </recommendedName>
</protein>
<dbReference type="RefSeq" id="WP_305022115.1">
    <property type="nucleotide sequence ID" value="NZ_JAUQTB010000001.1"/>
</dbReference>